<feature type="domain" description="Integral membrane bound transporter" evidence="9">
    <location>
        <begin position="415"/>
        <end position="537"/>
    </location>
</feature>
<organism evidence="10 11">
    <name type="scientific">Archangium minus</name>
    <dbReference type="NCBI Taxonomy" id="83450"/>
    <lineage>
        <taxon>Bacteria</taxon>
        <taxon>Pseudomonadati</taxon>
        <taxon>Myxococcota</taxon>
        <taxon>Myxococcia</taxon>
        <taxon>Myxococcales</taxon>
        <taxon>Cystobacterineae</taxon>
        <taxon>Archangiaceae</taxon>
        <taxon>Archangium</taxon>
    </lineage>
</organism>
<keyword evidence="4 7" id="KW-1133">Transmembrane helix</keyword>
<feature type="transmembrane region" description="Helical" evidence="7">
    <location>
        <begin position="29"/>
        <end position="50"/>
    </location>
</feature>
<comment type="similarity">
    <text evidence="6">Belongs to the YccS/YhfK family.</text>
</comment>
<dbReference type="InterPro" id="IPR049453">
    <property type="entry name" value="Memb_transporter_dom"/>
</dbReference>
<evidence type="ECO:0000256" key="1">
    <source>
        <dbReference type="ARBA" id="ARBA00004651"/>
    </source>
</evidence>
<evidence type="ECO:0000313" key="10">
    <source>
        <dbReference type="EMBL" id="WNG46691.1"/>
    </source>
</evidence>
<feature type="transmembrane region" description="Helical" evidence="7">
    <location>
        <begin position="144"/>
        <end position="166"/>
    </location>
</feature>
<gene>
    <name evidence="10" type="ORF">F0U60_23175</name>
</gene>
<dbReference type="RefSeq" id="WP_395823354.1">
    <property type="nucleotide sequence ID" value="NZ_CP043494.1"/>
</dbReference>
<evidence type="ECO:0000256" key="5">
    <source>
        <dbReference type="ARBA" id="ARBA00023136"/>
    </source>
</evidence>
<feature type="transmembrane region" description="Helical" evidence="7">
    <location>
        <begin position="402"/>
        <end position="421"/>
    </location>
</feature>
<dbReference type="Pfam" id="PF12805">
    <property type="entry name" value="FUSC-like"/>
    <property type="match status" value="1"/>
</dbReference>
<keyword evidence="11" id="KW-1185">Reference proteome</keyword>
<evidence type="ECO:0000256" key="7">
    <source>
        <dbReference type="SAM" id="Phobius"/>
    </source>
</evidence>
<proteinExistence type="inferred from homology"/>
<reference evidence="10 11" key="1">
    <citation type="submission" date="2019-08" db="EMBL/GenBank/DDBJ databases">
        <title>Archangium and Cystobacter genomes.</title>
        <authorList>
            <person name="Chen I.-C.K."/>
            <person name="Wielgoss S."/>
        </authorList>
    </citation>
    <scope>NUCLEOTIDE SEQUENCE [LARGE SCALE GENOMIC DNA]</scope>
    <source>
        <strain evidence="10 11">Cbm 6</strain>
    </source>
</reference>
<sequence length="741" mass="79858">MSTRRLIEHAKEVARFAPVRPAVRAGFRAAIASILPLLVASGFHLSEALWLSVGGFNTSFADKGGSYRSRASSMGAVALTGALSVFVGGLAGGEPLLAIPVALVWVTACSYAGVYGPTAGFVGNIAASAFVISLGLPASSFLEALVRVGFLLVGALWAMLLSLVLWPIRPYRPARFAVGRCFRALSDFVGEVGRLSSGGDSAAWQALIQGHHGRMRELLEEARGTLAAIRRGRQESGRGERLLVLFQIADTTFGTVIALADVMEILSHGTGVRPVQVEVERALAAFSRSLQELARVVETEGRARQLPALDWGAEALRDVLARADAAEGAQAMRVVDRAQALHAARLLTRLREYAGVAVETAASLADDRPSSLGQALLGIDLAERKRPFLEPLRENFSKDSMVLRHALRVGVTTAIAVWLTASLKQSHGYWITITVLTIMMPYTGPTFLKGLQRVVGTVVGGILAAVVAAWLHNPHAISVLVFFTAAISVAVISVNYGLYTVFLTVTFVLLAEVGSGDWSLAGVRIINTLIGGALALAGTWFLWERPEKELFPAQLAAALRANREYFRQVFSTWLGDSKGQEPTFGEARRKVGLATINAETSFQRLLSEPRRRTEPLEPLMTLLAYTRRFSAAVIAFSTHHERGPERLRATLERFAMKTEQVLEDLAGAVAQGRAPEPMPDFVGLLGGEGSTEGEVAQRVEEPLLQAQLERVVRQLTVLHGAASRRAPVSGTNKAQPFLQFL</sequence>
<evidence type="ECO:0000313" key="11">
    <source>
        <dbReference type="Proteomes" id="UP001611383"/>
    </source>
</evidence>
<feature type="transmembrane region" description="Helical" evidence="7">
    <location>
        <begin position="454"/>
        <end position="471"/>
    </location>
</feature>
<feature type="transmembrane region" description="Helical" evidence="7">
    <location>
        <begin position="427"/>
        <end position="447"/>
    </location>
</feature>
<dbReference type="Proteomes" id="UP001611383">
    <property type="component" value="Chromosome"/>
</dbReference>
<dbReference type="InterPro" id="IPR032692">
    <property type="entry name" value="YccS_N"/>
</dbReference>
<dbReference type="PANTHER" id="PTHR30509">
    <property type="entry name" value="P-HYDROXYBENZOIC ACID EFFLUX PUMP SUBUNIT-RELATED"/>
    <property type="match status" value="1"/>
</dbReference>
<dbReference type="EMBL" id="CP043494">
    <property type="protein sequence ID" value="WNG46691.1"/>
    <property type="molecule type" value="Genomic_DNA"/>
</dbReference>
<feature type="transmembrane region" description="Helical" evidence="7">
    <location>
        <begin position="477"/>
        <end position="510"/>
    </location>
</feature>
<dbReference type="PANTHER" id="PTHR30509:SF9">
    <property type="entry name" value="MULTIDRUG RESISTANCE PROTEIN MDTO"/>
    <property type="match status" value="1"/>
</dbReference>
<evidence type="ECO:0000259" key="8">
    <source>
        <dbReference type="Pfam" id="PF12805"/>
    </source>
</evidence>
<feature type="transmembrane region" description="Helical" evidence="7">
    <location>
        <begin position="522"/>
        <end position="543"/>
    </location>
</feature>
<evidence type="ECO:0000259" key="9">
    <source>
        <dbReference type="Pfam" id="PF13515"/>
    </source>
</evidence>
<protein>
    <submittedName>
        <fullName evidence="10">FUSC family protein</fullName>
    </submittedName>
</protein>
<keyword evidence="5 7" id="KW-0472">Membrane</keyword>
<evidence type="ECO:0000256" key="6">
    <source>
        <dbReference type="ARBA" id="ARBA00043993"/>
    </source>
</evidence>
<evidence type="ECO:0000256" key="4">
    <source>
        <dbReference type="ARBA" id="ARBA00022989"/>
    </source>
</evidence>
<comment type="subcellular location">
    <subcellularLocation>
        <location evidence="1">Cell membrane</location>
        <topology evidence="1">Multi-pass membrane protein</topology>
    </subcellularLocation>
</comment>
<dbReference type="Pfam" id="PF13515">
    <property type="entry name" value="FUSC_2"/>
    <property type="match status" value="1"/>
</dbReference>
<feature type="domain" description="Integral membrane protein YccS N-terminal" evidence="8">
    <location>
        <begin position="90"/>
        <end position="334"/>
    </location>
</feature>
<accession>A0ABY9WUS9</accession>
<name>A0ABY9WUS9_9BACT</name>
<keyword evidence="2" id="KW-1003">Cell membrane</keyword>
<evidence type="ECO:0000256" key="2">
    <source>
        <dbReference type="ARBA" id="ARBA00022475"/>
    </source>
</evidence>
<evidence type="ECO:0000256" key="3">
    <source>
        <dbReference type="ARBA" id="ARBA00022692"/>
    </source>
</evidence>
<keyword evidence="3 7" id="KW-0812">Transmembrane</keyword>
<feature type="transmembrane region" description="Helical" evidence="7">
    <location>
        <begin position="121"/>
        <end position="138"/>
    </location>
</feature>